<dbReference type="PROSITE" id="PS50011">
    <property type="entry name" value="PROTEIN_KINASE_DOM"/>
    <property type="match status" value="1"/>
</dbReference>
<name>A0AAN8VIV9_9MAGN</name>
<dbReference type="PANTHER" id="PTHR48011">
    <property type="entry name" value="CCR4-NOT TRANSCRIPTIONAL COMPLEX SUBUNIT CAF120-RELATED"/>
    <property type="match status" value="1"/>
</dbReference>
<dbReference type="AlphaFoldDB" id="A0AAN8VIV9"/>
<comment type="caution">
    <text evidence="2">The sequence shown here is derived from an EMBL/GenBank/DDBJ whole genome shotgun (WGS) entry which is preliminary data.</text>
</comment>
<organism evidence="2 3">
    <name type="scientific">Dillenia turbinata</name>
    <dbReference type="NCBI Taxonomy" id="194707"/>
    <lineage>
        <taxon>Eukaryota</taxon>
        <taxon>Viridiplantae</taxon>
        <taxon>Streptophyta</taxon>
        <taxon>Embryophyta</taxon>
        <taxon>Tracheophyta</taxon>
        <taxon>Spermatophyta</taxon>
        <taxon>Magnoliopsida</taxon>
        <taxon>eudicotyledons</taxon>
        <taxon>Gunneridae</taxon>
        <taxon>Pentapetalae</taxon>
        <taxon>Dilleniales</taxon>
        <taxon>Dilleniaceae</taxon>
        <taxon>Dillenia</taxon>
    </lineage>
</organism>
<dbReference type="SMART" id="SM00220">
    <property type="entry name" value="S_TKc"/>
    <property type="match status" value="1"/>
</dbReference>
<dbReference type="EMBL" id="JBAMMX010000008">
    <property type="protein sequence ID" value="KAK6934895.1"/>
    <property type="molecule type" value="Genomic_DNA"/>
</dbReference>
<dbReference type="Pfam" id="PF00069">
    <property type="entry name" value="Pkinase"/>
    <property type="match status" value="1"/>
</dbReference>
<keyword evidence="2" id="KW-0418">Kinase</keyword>
<reference evidence="2 3" key="1">
    <citation type="submission" date="2023-12" db="EMBL/GenBank/DDBJ databases">
        <title>A high-quality genome assembly for Dillenia turbinata (Dilleniales).</title>
        <authorList>
            <person name="Chanderbali A."/>
        </authorList>
    </citation>
    <scope>NUCLEOTIDE SEQUENCE [LARGE SCALE GENOMIC DNA]</scope>
    <source>
        <strain evidence="2">LSX21</strain>
        <tissue evidence="2">Leaf</tissue>
    </source>
</reference>
<accession>A0AAN8VIV9</accession>
<feature type="domain" description="Protein kinase" evidence="1">
    <location>
        <begin position="2"/>
        <end position="278"/>
    </location>
</feature>
<protein>
    <submittedName>
        <fullName evidence="2">Protein kinase domain</fullName>
    </submittedName>
</protein>
<dbReference type="PROSITE" id="PS00108">
    <property type="entry name" value="PROTEIN_KINASE_ST"/>
    <property type="match status" value="1"/>
</dbReference>
<dbReference type="Gene3D" id="1.10.510.10">
    <property type="entry name" value="Transferase(Phosphotransferase) domain 1"/>
    <property type="match status" value="1"/>
</dbReference>
<dbReference type="PANTHER" id="PTHR48011:SF18">
    <property type="entry name" value="MITOGEN-ACTIVATED PROTEIN KINASE KINASE KINASE 19-RELATED"/>
    <property type="match status" value="1"/>
</dbReference>
<keyword evidence="3" id="KW-1185">Reference proteome</keyword>
<dbReference type="InterPro" id="IPR000719">
    <property type="entry name" value="Prot_kinase_dom"/>
</dbReference>
<dbReference type="InterPro" id="IPR052751">
    <property type="entry name" value="Plant_MAPKKK"/>
</dbReference>
<dbReference type="CDD" id="cd06606">
    <property type="entry name" value="STKc_MAPKKK"/>
    <property type="match status" value="1"/>
</dbReference>
<evidence type="ECO:0000313" key="3">
    <source>
        <dbReference type="Proteomes" id="UP001370490"/>
    </source>
</evidence>
<keyword evidence="2" id="KW-0808">Transferase</keyword>
<dbReference type="GO" id="GO:0007165">
    <property type="term" value="P:signal transduction"/>
    <property type="evidence" value="ECO:0007669"/>
    <property type="project" value="TreeGrafter"/>
</dbReference>
<evidence type="ECO:0000313" key="2">
    <source>
        <dbReference type="EMBL" id="KAK6934895.1"/>
    </source>
</evidence>
<dbReference type="Proteomes" id="UP001370490">
    <property type="component" value="Unassembled WGS sequence"/>
</dbReference>
<dbReference type="GO" id="GO:0005524">
    <property type="term" value="F:ATP binding"/>
    <property type="evidence" value="ECO:0007669"/>
    <property type="project" value="InterPro"/>
</dbReference>
<dbReference type="InterPro" id="IPR011009">
    <property type="entry name" value="Kinase-like_dom_sf"/>
</dbReference>
<dbReference type="GO" id="GO:0004672">
    <property type="term" value="F:protein kinase activity"/>
    <property type="evidence" value="ECO:0007669"/>
    <property type="project" value="InterPro"/>
</dbReference>
<proteinExistence type="predicted"/>
<dbReference type="InterPro" id="IPR008271">
    <property type="entry name" value="Ser/Thr_kinase_AS"/>
</dbReference>
<gene>
    <name evidence="2" type="ORF">RJ641_035050</name>
</gene>
<evidence type="ECO:0000259" key="1">
    <source>
        <dbReference type="PROSITE" id="PS50011"/>
    </source>
</evidence>
<sequence length="289" mass="32557">MWSRGRLLGKGSFGVVSMAISDPNHRFRCCFHHHLPHVMAAKSADITRSHSLEKEMKFLTLFKDSPHVLGFYGADITRENGEIFFNLLLEYASGGSLADLIKRGGGAGLPEVKVRSFTKSILMGLSHIHGLGYVHCDIKPHNILLTTDSMQEEVVKLADFGLTKKAGTDYKVEKSGSGLRGTPLYIAPESILKREYEPHSDIWSLGCTILEMITGKPAWKMAENTETCALVFKIGFTQELPEIPSRVSREAADFVRKCLLRDPKQRWTAEMLLQHPFVTEKVRWERELE</sequence>
<dbReference type="SUPFAM" id="SSF56112">
    <property type="entry name" value="Protein kinase-like (PK-like)"/>
    <property type="match status" value="1"/>
</dbReference>